<protein>
    <submittedName>
        <fullName evidence="1">Uncharacterized protein</fullName>
    </submittedName>
</protein>
<organism evidence="1">
    <name type="scientific">uncultured marine virus</name>
    <dbReference type="NCBI Taxonomy" id="186617"/>
    <lineage>
        <taxon>Viruses</taxon>
        <taxon>environmental samples</taxon>
    </lineage>
</organism>
<sequence length="52" mass="5883">MEGYLLYLKLPSYPLQVTNLPNHNRISVLKVLCNSSAMHLPAFNFHNTHTSG</sequence>
<evidence type="ECO:0000313" key="1">
    <source>
        <dbReference type="EMBL" id="AKH46745.1"/>
    </source>
</evidence>
<reference evidence="1" key="1">
    <citation type="journal article" date="2015" name="Front. Microbiol.">
        <title>Combining genomic sequencing methods to explore viral diversity and reveal potential virus-host interactions.</title>
        <authorList>
            <person name="Chow C.E."/>
            <person name="Winget D.M."/>
            <person name="White R.A.III."/>
            <person name="Hallam S.J."/>
            <person name="Suttle C.A."/>
        </authorList>
    </citation>
    <scope>NUCLEOTIDE SEQUENCE</scope>
    <source>
        <strain evidence="1">Anoxic2_2</strain>
    </source>
</reference>
<name>A0A0F7L477_9VIRU</name>
<accession>A0A0F7L477</accession>
<dbReference type="EMBL" id="KR029586">
    <property type="protein sequence ID" value="AKH46745.1"/>
    <property type="molecule type" value="Genomic_DNA"/>
</dbReference>
<reference evidence="1" key="2">
    <citation type="submission" date="2015-03" db="EMBL/GenBank/DDBJ databases">
        <authorList>
            <person name="Chow C.-E.T."/>
            <person name="Winget D.M."/>
            <person name="White R.A.III."/>
            <person name="Hallam S.J."/>
            <person name="Suttle C.A."/>
        </authorList>
    </citation>
    <scope>NUCLEOTIDE SEQUENCE</scope>
    <source>
        <strain evidence="1">Anoxic2_2</strain>
    </source>
</reference>
<proteinExistence type="predicted"/>